<organism evidence="15 16">
    <name type="scientific">Duncaniella freteri</name>
    <dbReference type="NCBI Taxonomy" id="2530391"/>
    <lineage>
        <taxon>Bacteria</taxon>
        <taxon>Pseudomonadati</taxon>
        <taxon>Bacteroidota</taxon>
        <taxon>Bacteroidia</taxon>
        <taxon>Bacteroidales</taxon>
        <taxon>Muribaculaceae</taxon>
        <taxon>Duncaniella</taxon>
    </lineage>
</organism>
<dbReference type="InterPro" id="IPR051166">
    <property type="entry name" value="Threonine_Synthase"/>
</dbReference>
<evidence type="ECO:0000256" key="7">
    <source>
        <dbReference type="ARBA" id="ARBA00022697"/>
    </source>
</evidence>
<comment type="catalytic activity">
    <reaction evidence="10">
        <text>O-phospho-L-homoserine + H2O = L-threonine + phosphate</text>
        <dbReference type="Rhea" id="RHEA:10840"/>
        <dbReference type="ChEBI" id="CHEBI:15377"/>
        <dbReference type="ChEBI" id="CHEBI:43474"/>
        <dbReference type="ChEBI" id="CHEBI:57590"/>
        <dbReference type="ChEBI" id="CHEBI:57926"/>
        <dbReference type="EC" id="4.2.3.1"/>
    </reaction>
</comment>
<dbReference type="SUPFAM" id="SSF53686">
    <property type="entry name" value="Tryptophan synthase beta subunit-like PLP-dependent enzymes"/>
    <property type="match status" value="1"/>
</dbReference>
<dbReference type="InterPro" id="IPR036052">
    <property type="entry name" value="TrpB-like_PALP_sf"/>
</dbReference>
<accession>A0A4Z0V102</accession>
<dbReference type="PANTHER" id="PTHR42690">
    <property type="entry name" value="THREONINE SYNTHASE FAMILY MEMBER"/>
    <property type="match status" value="1"/>
</dbReference>
<dbReference type="Proteomes" id="UP000297635">
    <property type="component" value="Unassembled WGS sequence"/>
</dbReference>
<dbReference type="PANTHER" id="PTHR42690:SF1">
    <property type="entry name" value="THREONINE SYNTHASE-LIKE 2"/>
    <property type="match status" value="1"/>
</dbReference>
<evidence type="ECO:0000256" key="4">
    <source>
        <dbReference type="ARBA" id="ARBA00013028"/>
    </source>
</evidence>
<dbReference type="GO" id="GO:0030170">
    <property type="term" value="F:pyridoxal phosphate binding"/>
    <property type="evidence" value="ECO:0007669"/>
    <property type="project" value="InterPro"/>
</dbReference>
<protein>
    <recommendedName>
        <fullName evidence="5 11">Threonine synthase</fullName>
        <ecNumber evidence="4 11">4.2.3.1</ecNumber>
    </recommendedName>
</protein>
<keyword evidence="9 15" id="KW-0456">Lyase</keyword>
<dbReference type="InterPro" id="IPR004450">
    <property type="entry name" value="Thr_synthase-like"/>
</dbReference>
<comment type="pathway">
    <text evidence="2">Amino-acid biosynthesis; L-threonine biosynthesis; L-threonine from L-aspartate: step 5/5.</text>
</comment>
<keyword evidence="16" id="KW-1185">Reference proteome</keyword>
<gene>
    <name evidence="15" type="ORF">EZ315_13225</name>
</gene>
<dbReference type="RefSeq" id="WP_135472499.1">
    <property type="nucleotide sequence ID" value="NZ_CASJDB010000028.1"/>
</dbReference>
<keyword evidence="6" id="KW-0028">Amino-acid biosynthesis</keyword>
<keyword evidence="7" id="KW-0791">Threonine biosynthesis</keyword>
<dbReference type="InterPro" id="IPR001926">
    <property type="entry name" value="TrpB-like_PALP"/>
</dbReference>
<evidence type="ECO:0000313" key="15">
    <source>
        <dbReference type="EMBL" id="TGG36789.1"/>
    </source>
</evidence>
<dbReference type="GeneID" id="82150753"/>
<evidence type="ECO:0000256" key="9">
    <source>
        <dbReference type="ARBA" id="ARBA00023239"/>
    </source>
</evidence>
<dbReference type="InterPro" id="IPR000634">
    <property type="entry name" value="Ser/Thr_deHydtase_PyrdxlP-BS"/>
</dbReference>
<sequence length="439" mass="48012">MKFYSINRKAPSATLREAVMNGLAPDGGLYMPERIPVIPKAFFNNISGMSIRDIAFVVADLMLGSDIDSSDIREIVNDTFSFDIPLVRIDKDIYSLELFHGPTLAFKDVGARFLARVISRLSSRSESRMVKVLLATSGDSGGAVAAGFKDVPGVELFILYPSERLSRMQLDRLNVPGSQVHAIEVLGTFDDCQRLVKEAFADVELRQEFDITSANSINICRLLPQMFYFFHAYASLVGSEGGFPDDVVVSVPSGNLGNLTAGLLAWRMGLPVTRFVVANNANDVTVNYLLSGKFIPRRAVRTVACAMDVGNPSNLSRILDLFGSDYGPLSRFVKGYSYTDEDILGSMSRTYSADSYLLDPHGAAALAALRDDLRPGEKGIFLATAHPSKFPRAVSDATGVEFKVKDIQDSAHRSTHPRISASYEALKKILMNENAQTVV</sequence>
<reference evidence="15 16" key="1">
    <citation type="submission" date="2019-02" db="EMBL/GenBank/DDBJ databases">
        <title>Isolation and identification of novel species under the genus Muribaculum.</title>
        <authorList>
            <person name="Miyake S."/>
            <person name="Ding Y."/>
            <person name="Low A."/>
            <person name="Soh M."/>
            <person name="Seedorf H."/>
        </authorList>
    </citation>
    <scope>NUCLEOTIDE SEQUENCE [LARGE SCALE GENOMIC DNA]</scope>
    <source>
        <strain evidence="15 16">TLL-A3</strain>
    </source>
</reference>
<evidence type="ECO:0000256" key="2">
    <source>
        <dbReference type="ARBA" id="ARBA00004979"/>
    </source>
</evidence>
<evidence type="ECO:0000256" key="6">
    <source>
        <dbReference type="ARBA" id="ARBA00022605"/>
    </source>
</evidence>
<dbReference type="AlphaFoldDB" id="A0A4Z0V102"/>
<evidence type="ECO:0000256" key="5">
    <source>
        <dbReference type="ARBA" id="ARBA00018679"/>
    </source>
</evidence>
<evidence type="ECO:0000313" key="16">
    <source>
        <dbReference type="Proteomes" id="UP000297635"/>
    </source>
</evidence>
<evidence type="ECO:0000256" key="12">
    <source>
        <dbReference type="PIRSR" id="PIRSR604450-51"/>
    </source>
</evidence>
<feature type="modified residue" description="N6-(pyridoxal phosphate)lysine" evidence="12">
    <location>
        <position position="107"/>
    </location>
</feature>
<evidence type="ECO:0000256" key="10">
    <source>
        <dbReference type="ARBA" id="ARBA00049144"/>
    </source>
</evidence>
<dbReference type="InterPro" id="IPR029144">
    <property type="entry name" value="Thr_synth_N"/>
</dbReference>
<evidence type="ECO:0000256" key="11">
    <source>
        <dbReference type="NCBIfam" id="TIGR00260"/>
    </source>
</evidence>
<feature type="domain" description="Threonine synthase N-terminal" evidence="14">
    <location>
        <begin position="2"/>
        <end position="80"/>
    </location>
</feature>
<comment type="cofactor">
    <cofactor evidence="1 12">
        <name>pyridoxal 5'-phosphate</name>
        <dbReference type="ChEBI" id="CHEBI:597326"/>
    </cofactor>
</comment>
<dbReference type="InterPro" id="IPR037158">
    <property type="entry name" value="Thr_synth_N_sf"/>
</dbReference>
<evidence type="ECO:0000259" key="14">
    <source>
        <dbReference type="Pfam" id="PF14821"/>
    </source>
</evidence>
<evidence type="ECO:0000256" key="3">
    <source>
        <dbReference type="ARBA" id="ARBA00005517"/>
    </source>
</evidence>
<keyword evidence="8 12" id="KW-0663">Pyridoxal phosphate</keyword>
<proteinExistence type="inferred from homology"/>
<comment type="caution">
    <text evidence="15">The sequence shown here is derived from an EMBL/GenBank/DDBJ whole genome shotgun (WGS) entry which is preliminary data.</text>
</comment>
<name>A0A4Z0V102_9BACT</name>
<evidence type="ECO:0000256" key="8">
    <source>
        <dbReference type="ARBA" id="ARBA00022898"/>
    </source>
</evidence>
<dbReference type="Gene3D" id="3.90.1380.10">
    <property type="entry name" value="Threonine synthase, N-terminal domain"/>
    <property type="match status" value="1"/>
</dbReference>
<dbReference type="PROSITE" id="PS00165">
    <property type="entry name" value="DEHYDRATASE_SER_THR"/>
    <property type="match status" value="1"/>
</dbReference>
<evidence type="ECO:0000259" key="13">
    <source>
        <dbReference type="Pfam" id="PF00291"/>
    </source>
</evidence>
<dbReference type="EMBL" id="SJSA01000002">
    <property type="protein sequence ID" value="TGG36789.1"/>
    <property type="molecule type" value="Genomic_DNA"/>
</dbReference>
<dbReference type="Gene3D" id="3.40.50.1100">
    <property type="match status" value="2"/>
</dbReference>
<dbReference type="GO" id="GO:0009088">
    <property type="term" value="P:threonine biosynthetic process"/>
    <property type="evidence" value="ECO:0007669"/>
    <property type="project" value="UniProtKB-UniRule"/>
</dbReference>
<dbReference type="Pfam" id="PF14821">
    <property type="entry name" value="Thr_synth_N"/>
    <property type="match status" value="1"/>
</dbReference>
<feature type="domain" description="Tryptophan synthase beta chain-like PALP" evidence="13">
    <location>
        <begin position="96"/>
        <end position="376"/>
    </location>
</feature>
<dbReference type="NCBIfam" id="TIGR00260">
    <property type="entry name" value="thrC"/>
    <property type="match status" value="1"/>
</dbReference>
<dbReference type="UniPathway" id="UPA00050">
    <property type="reaction ID" value="UER00065"/>
</dbReference>
<dbReference type="GO" id="GO:0004795">
    <property type="term" value="F:threonine synthase activity"/>
    <property type="evidence" value="ECO:0007669"/>
    <property type="project" value="UniProtKB-UniRule"/>
</dbReference>
<comment type="similarity">
    <text evidence="3">Belongs to the threonine synthase family.</text>
</comment>
<evidence type="ECO:0000256" key="1">
    <source>
        <dbReference type="ARBA" id="ARBA00001933"/>
    </source>
</evidence>
<dbReference type="EC" id="4.2.3.1" evidence="4 11"/>
<dbReference type="Pfam" id="PF00291">
    <property type="entry name" value="PALP"/>
    <property type="match status" value="1"/>
</dbReference>